<dbReference type="EMBL" id="LS974625">
    <property type="protein sequence ID" value="CAG7866155.1"/>
    <property type="molecule type" value="Genomic_DNA"/>
</dbReference>
<gene>
    <name evidence="1" type="ORF">BRAPAZ1V2_A09P66220.2</name>
</gene>
<dbReference type="AlphaFoldDB" id="A0A8D9CW96"/>
<name>A0A8D9CW96_BRACM</name>
<organism evidence="1 2">
    <name type="scientific">Brassica campestris</name>
    <name type="common">Field mustard</name>
    <dbReference type="NCBI Taxonomy" id="3711"/>
    <lineage>
        <taxon>Eukaryota</taxon>
        <taxon>Viridiplantae</taxon>
        <taxon>Streptophyta</taxon>
        <taxon>Embryophyta</taxon>
        <taxon>Tracheophyta</taxon>
        <taxon>Spermatophyta</taxon>
        <taxon>Magnoliopsida</taxon>
        <taxon>eudicotyledons</taxon>
        <taxon>Gunneridae</taxon>
        <taxon>Pentapetalae</taxon>
        <taxon>rosids</taxon>
        <taxon>malvids</taxon>
        <taxon>Brassicales</taxon>
        <taxon>Brassicaceae</taxon>
        <taxon>Brassiceae</taxon>
        <taxon>Brassica</taxon>
    </lineage>
</organism>
<dbReference type="Gramene" id="A09p66220.2_BraZ1">
    <property type="protein sequence ID" value="A09p66220.2_BraZ1.CDS.1"/>
    <property type="gene ID" value="A09g66220.2_BraZ1"/>
</dbReference>
<reference evidence="1 2" key="1">
    <citation type="submission" date="2021-07" db="EMBL/GenBank/DDBJ databases">
        <authorList>
            <consortium name="Genoscope - CEA"/>
            <person name="William W."/>
        </authorList>
    </citation>
    <scope>NUCLEOTIDE SEQUENCE [LARGE SCALE GENOMIC DNA]</scope>
</reference>
<protein>
    <submittedName>
        <fullName evidence="1">Uncharacterized protein</fullName>
    </submittedName>
</protein>
<proteinExistence type="predicted"/>
<evidence type="ECO:0000313" key="2">
    <source>
        <dbReference type="Proteomes" id="UP000694005"/>
    </source>
</evidence>
<evidence type="ECO:0000313" key="1">
    <source>
        <dbReference type="EMBL" id="CAG7866155.1"/>
    </source>
</evidence>
<sequence length="36" mass="4238">MPKRKSCEYIGNCLVHKKNKMMKTLKRTLLVFNVAN</sequence>
<dbReference type="Proteomes" id="UP000694005">
    <property type="component" value="Chromosome A09"/>
</dbReference>
<accession>A0A8D9CW96</accession>